<dbReference type="InterPro" id="IPR006630">
    <property type="entry name" value="La_HTH"/>
</dbReference>
<dbReference type="Pfam" id="PF08777">
    <property type="entry name" value="RRM_3"/>
    <property type="match status" value="1"/>
</dbReference>
<dbReference type="Gene3D" id="1.10.10.10">
    <property type="entry name" value="Winged helix-like DNA-binding domain superfamily/Winged helix DNA-binding domain"/>
    <property type="match status" value="1"/>
</dbReference>
<dbReference type="EMBL" id="CM004390">
    <property type="protein sequence ID" value="OAY53011.1"/>
    <property type="molecule type" value="Genomic_DNA"/>
</dbReference>
<dbReference type="SMART" id="SM00715">
    <property type="entry name" value="LA"/>
    <property type="match status" value="1"/>
</dbReference>
<dbReference type="InterPro" id="IPR012677">
    <property type="entry name" value="Nucleotide-bd_a/b_plait_sf"/>
</dbReference>
<dbReference type="InterPro" id="IPR036388">
    <property type="entry name" value="WH-like_DNA-bd_sf"/>
</dbReference>
<dbReference type="Gene3D" id="3.30.70.330">
    <property type="match status" value="2"/>
</dbReference>
<dbReference type="PANTHER" id="PTHR22792:SF133">
    <property type="entry name" value="LA PROTEIN 2"/>
    <property type="match status" value="1"/>
</dbReference>
<dbReference type="CDD" id="cd08030">
    <property type="entry name" value="LA_like_plant"/>
    <property type="match status" value="1"/>
</dbReference>
<dbReference type="InterPro" id="IPR045180">
    <property type="entry name" value="La_dom_prot"/>
</dbReference>
<evidence type="ECO:0000256" key="1">
    <source>
        <dbReference type="ARBA" id="ARBA00022884"/>
    </source>
</evidence>
<dbReference type="PANTHER" id="PTHR22792">
    <property type="entry name" value="LUPUS LA PROTEIN-RELATED"/>
    <property type="match status" value="1"/>
</dbReference>
<evidence type="ECO:0008006" key="6">
    <source>
        <dbReference type="Google" id="ProtNLM"/>
    </source>
</evidence>
<name>A0A2C9W240_MANES</name>
<protein>
    <recommendedName>
        <fullName evidence="6">RRM domain-containing protein</fullName>
    </recommendedName>
</protein>
<sequence length="528" mass="59872">MIQFSYLIVQVEFYFSDSNLPRDDFLMKKVSQSKDSSILLFNPYMLDLVLVSLALICSFSRVRAFLGLGKIRQDDIPHRVLKSVAEILRKSDFLKVSDDGKKVGRVKKLSKPEKIVQQMDERTIAASPFQYDVTMENVESFFAKFGKLNSVRLPRHAADKRVFCGTALVEFSTDGDVKDILKAKLVYDGAILELKPKKEFDAERARMTERIEKECSNHKSNASKTSNYPKGLMIAFSLKRKSTGKPVKNGGNVEPVANSGGVCKEDKDLDCNDHIVREIENVSEDNAEGAQKETCKIAEKSEQIVSQRIVNSRNSILKTAKKNCKEIISEESKAEYMQEAIRDQSPERVCQGSSEKVTGVKRCTAFSHEEKDILLCEDLKDVFQRFGAVKCVDYQEGAVSGYIHFHEPEGAIKACAAAEFIEGGLIVKNFIVSFEAVIGRLQTLRTCYLVQPEFIFLKLRVQILERHGYPCLMYPAFWIRLVGFIYPFSEKHGCILNSAKKLQSYIHFKYLCVCLDDLPLYQSQKIRS</sequence>
<dbReference type="Pfam" id="PF05383">
    <property type="entry name" value="La"/>
    <property type="match status" value="1"/>
</dbReference>
<proteinExistence type="predicted"/>
<dbReference type="SMART" id="SM00360">
    <property type="entry name" value="RRM"/>
    <property type="match status" value="2"/>
</dbReference>
<evidence type="ECO:0000259" key="4">
    <source>
        <dbReference type="PROSITE" id="PS50961"/>
    </source>
</evidence>
<dbReference type="AlphaFoldDB" id="A0A2C9W240"/>
<dbReference type="InterPro" id="IPR036390">
    <property type="entry name" value="WH_DNA-bd_sf"/>
</dbReference>
<dbReference type="STRING" id="3983.A0A2C9W240"/>
<dbReference type="InterPro" id="IPR000504">
    <property type="entry name" value="RRM_dom"/>
</dbReference>
<organism evidence="5">
    <name type="scientific">Manihot esculenta</name>
    <name type="common">Cassava</name>
    <name type="synonym">Jatropha manihot</name>
    <dbReference type="NCBI Taxonomy" id="3983"/>
    <lineage>
        <taxon>Eukaryota</taxon>
        <taxon>Viridiplantae</taxon>
        <taxon>Streptophyta</taxon>
        <taxon>Embryophyta</taxon>
        <taxon>Tracheophyta</taxon>
        <taxon>Spermatophyta</taxon>
        <taxon>Magnoliopsida</taxon>
        <taxon>eudicotyledons</taxon>
        <taxon>Gunneridae</taxon>
        <taxon>Pentapetalae</taxon>
        <taxon>rosids</taxon>
        <taxon>fabids</taxon>
        <taxon>Malpighiales</taxon>
        <taxon>Euphorbiaceae</taxon>
        <taxon>Crotonoideae</taxon>
        <taxon>Manihoteae</taxon>
        <taxon>Manihot</taxon>
    </lineage>
</organism>
<gene>
    <name evidence="5" type="ORF">MANES_04G129200</name>
</gene>
<feature type="domain" description="HTH La-type RNA-binding" evidence="4">
    <location>
        <begin position="1"/>
        <end position="113"/>
    </location>
</feature>
<dbReference type="PROSITE" id="PS50961">
    <property type="entry name" value="HTH_LA"/>
    <property type="match status" value="1"/>
</dbReference>
<reference evidence="5" key="1">
    <citation type="submission" date="2016-02" db="EMBL/GenBank/DDBJ databases">
        <title>WGS assembly of Manihot esculenta.</title>
        <authorList>
            <person name="Bredeson J.V."/>
            <person name="Prochnik S.E."/>
            <person name="Lyons J.B."/>
            <person name="Schmutz J."/>
            <person name="Grimwood J."/>
            <person name="Vrebalov J."/>
            <person name="Bart R.S."/>
            <person name="Amuge T."/>
            <person name="Ferguson M.E."/>
            <person name="Green R."/>
            <person name="Putnam N."/>
            <person name="Stites J."/>
            <person name="Rounsley S."/>
            <person name="Rokhsar D.S."/>
        </authorList>
    </citation>
    <scope>NUCLEOTIDE SEQUENCE [LARGE SCALE GENOMIC DNA]</scope>
    <source>
        <tissue evidence="5">Leaf</tissue>
    </source>
</reference>
<dbReference type="InterPro" id="IPR014886">
    <property type="entry name" value="La_xRRM"/>
</dbReference>
<dbReference type="PROSITE" id="PS50102">
    <property type="entry name" value="RRM"/>
    <property type="match status" value="1"/>
</dbReference>
<dbReference type="GO" id="GO:0005634">
    <property type="term" value="C:nucleus"/>
    <property type="evidence" value="ECO:0000318"/>
    <property type="project" value="GO_Central"/>
</dbReference>
<dbReference type="SUPFAM" id="SSF54928">
    <property type="entry name" value="RNA-binding domain, RBD"/>
    <property type="match status" value="1"/>
</dbReference>
<feature type="domain" description="RRM" evidence="3">
    <location>
        <begin position="122"/>
        <end position="207"/>
    </location>
</feature>
<dbReference type="Pfam" id="PF00076">
    <property type="entry name" value="RRM_1"/>
    <property type="match status" value="1"/>
</dbReference>
<evidence type="ECO:0000259" key="3">
    <source>
        <dbReference type="PROSITE" id="PS50102"/>
    </source>
</evidence>
<dbReference type="InterPro" id="IPR035979">
    <property type="entry name" value="RBD_domain_sf"/>
</dbReference>
<dbReference type="SUPFAM" id="SSF46785">
    <property type="entry name" value="Winged helix' DNA-binding domain"/>
    <property type="match status" value="1"/>
</dbReference>
<accession>A0A2C9W240</accession>
<evidence type="ECO:0000256" key="2">
    <source>
        <dbReference type="PROSITE-ProRule" id="PRU00332"/>
    </source>
</evidence>
<keyword evidence="1 2" id="KW-0694">RNA-binding</keyword>
<dbReference type="CDD" id="cd12291">
    <property type="entry name" value="RRM1_La"/>
    <property type="match status" value="1"/>
</dbReference>
<dbReference type="GO" id="GO:0003729">
    <property type="term" value="F:mRNA binding"/>
    <property type="evidence" value="ECO:0000318"/>
    <property type="project" value="GO_Central"/>
</dbReference>
<evidence type="ECO:0000313" key="5">
    <source>
        <dbReference type="EMBL" id="OAY53011.1"/>
    </source>
</evidence>